<reference evidence="2" key="1">
    <citation type="journal article" date="2011" name="PLoS Biol.">
        <title>Gene gain and loss during evolution of obligate parasitism in the white rust pathogen of Arabidopsis thaliana.</title>
        <authorList>
            <person name="Kemen E."/>
            <person name="Gardiner A."/>
            <person name="Schultz-Larsen T."/>
            <person name="Kemen A.C."/>
            <person name="Balmuth A.L."/>
            <person name="Robert-Seilaniantz A."/>
            <person name="Bailey K."/>
            <person name="Holub E."/>
            <person name="Studholme D.J."/>
            <person name="Maclean D."/>
            <person name="Jones J.D."/>
        </authorList>
    </citation>
    <scope>NUCLEOTIDE SEQUENCE</scope>
</reference>
<feature type="transmembrane region" description="Helical" evidence="1">
    <location>
        <begin position="700"/>
        <end position="721"/>
    </location>
</feature>
<dbReference type="AlphaFoldDB" id="F0WJ00"/>
<name>F0WJ00_9STRA</name>
<evidence type="ECO:0000313" key="2">
    <source>
        <dbReference type="EMBL" id="CCA21246.1"/>
    </source>
</evidence>
<dbReference type="Pfam" id="PF04114">
    <property type="entry name" value="Gaa1"/>
    <property type="match status" value="1"/>
</dbReference>
<keyword evidence="1" id="KW-0472">Membrane</keyword>
<feature type="transmembrane region" description="Helical" evidence="1">
    <location>
        <begin position="518"/>
        <end position="539"/>
    </location>
</feature>
<keyword evidence="1 2" id="KW-0812">Transmembrane</keyword>
<dbReference type="HOGENOM" id="CLU_026682_0_0_1"/>
<organism evidence="2">
    <name type="scientific">Albugo laibachii Nc14</name>
    <dbReference type="NCBI Taxonomy" id="890382"/>
    <lineage>
        <taxon>Eukaryota</taxon>
        <taxon>Sar</taxon>
        <taxon>Stramenopiles</taxon>
        <taxon>Oomycota</taxon>
        <taxon>Peronosporomycetes</taxon>
        <taxon>Albuginales</taxon>
        <taxon>Albuginaceae</taxon>
        <taxon>Albugo</taxon>
    </lineage>
</organism>
<dbReference type="EMBL" id="FR824161">
    <property type="protein sequence ID" value="CCA21246.1"/>
    <property type="molecule type" value="Genomic_DNA"/>
</dbReference>
<feature type="transmembrane region" description="Helical" evidence="1">
    <location>
        <begin position="640"/>
        <end position="658"/>
    </location>
</feature>
<reference evidence="2" key="2">
    <citation type="submission" date="2011-02" db="EMBL/GenBank/DDBJ databases">
        <authorList>
            <person name="MacLean D."/>
        </authorList>
    </citation>
    <scope>NUCLEOTIDE SEQUENCE</scope>
</reference>
<sequence length="730" mass="81919">MSRLALVKCAFLLYVQRCSRVKARVLPAALMSGYGGYYNTLTLYTQSTAGPAIVASHKNILMIQAGGSTVFMHQRWPTYLCWTIYILGVIWFLLHPIVTISTGQLRCRNTYISENELLIESIEAQFSTLETQTILASHTYPNGSLRDPLYNQIVTKWLIDQLETIPKVSAFTQSFSGNSHRCSRCTNVYGILKASPLADGKESIVLIAHPPQTPEDLDKPFSSVAVGMGLLRHLSQVKWLAKDIIFLISDDGPTQGSDGYSPGTQAWLEAYFSDPVLNAETLAMRAGVIRAAINLEITTQESNQPSFSLLVSGENGQLPNLDLINVAILAFQKNGIVPSMSRCRIHDQLKSEQGCSDMLSTAFIKLNRLLSVIDYFPFFSYPTRDIKKKWGEYLFKLHGMVRFMVSLAIGPTGSHAAFISYNIDSITTVLNLPSRKRSGTEAQHENFLEATLQGLELMIRSLSNLEEKLHQSFYLYLLPTAQTFVSVGEYIYPLLMLCAPLVLELARISIGTSGLRMAYAFISFVIVESFGLGLLYLSFHFPRASPWLLIFCALLEITAGLLLLSIRKWPQLAGCSGQKAWNYHLRSFENRVRKTLSSEVAIKHDQEPSERVEKPDEGWNALKFITMLLIVYGHCMLGFINYSMAWFCALSMVIFALIRPHAITNSGLKCILALWLLLASPSILLWLLSSHIQQSINWLVTFYLYALHFPVHALSLVIFFFPVNVESKRI</sequence>
<gene>
    <name evidence="2" type="primary">AlNc14C116G6536</name>
    <name evidence="2" type="ORF">ALNC14_073890</name>
</gene>
<evidence type="ECO:0000256" key="1">
    <source>
        <dbReference type="SAM" id="Phobius"/>
    </source>
</evidence>
<dbReference type="GO" id="GO:0042765">
    <property type="term" value="C:GPI-anchor transamidase complex"/>
    <property type="evidence" value="ECO:0007669"/>
    <property type="project" value="InterPro"/>
</dbReference>
<proteinExistence type="predicted"/>
<feature type="transmembrane region" description="Helical" evidence="1">
    <location>
        <begin position="76"/>
        <end position="94"/>
    </location>
</feature>
<dbReference type="PANTHER" id="PTHR13304">
    <property type="entry name" value="GLYCOSYLPHOSPHATIDYLINOSITOL ANCHOR ATTACHMENT 1 PROTEIN"/>
    <property type="match status" value="1"/>
</dbReference>
<dbReference type="GO" id="GO:0016255">
    <property type="term" value="P:attachment of GPI anchor to protein"/>
    <property type="evidence" value="ECO:0007669"/>
    <property type="project" value="TreeGrafter"/>
</dbReference>
<feature type="transmembrane region" description="Helical" evidence="1">
    <location>
        <begin position="545"/>
        <end position="564"/>
    </location>
</feature>
<keyword evidence="1" id="KW-1133">Transmembrane helix</keyword>
<dbReference type="Gene3D" id="3.40.630.10">
    <property type="entry name" value="Zn peptidases"/>
    <property type="match status" value="1"/>
</dbReference>
<feature type="transmembrane region" description="Helical" evidence="1">
    <location>
        <begin position="670"/>
        <end position="688"/>
    </location>
</feature>
<dbReference type="InterPro" id="IPR007246">
    <property type="entry name" value="Gaa1"/>
</dbReference>
<accession>F0WJ00</accession>
<protein>
    <submittedName>
        <fullName evidence="2">Transmembrane protein putative</fullName>
    </submittedName>
</protein>
<dbReference type="PANTHER" id="PTHR13304:SF0">
    <property type="entry name" value="GLYCOSYLPHOSPHATIDYLINOSITOL ANCHOR ATTACHMENT 1 PROTEIN"/>
    <property type="match status" value="1"/>
</dbReference>